<gene>
    <name evidence="2" type="ORF">HDA36_002338</name>
</gene>
<proteinExistence type="predicted"/>
<feature type="domain" description="N-acetyltransferase" evidence="1">
    <location>
        <begin position="66"/>
        <end position="162"/>
    </location>
</feature>
<accession>A0A7W8QLL5</accession>
<dbReference type="EMBL" id="JACHDB010000001">
    <property type="protein sequence ID" value="MBB5432254.1"/>
    <property type="molecule type" value="Genomic_DNA"/>
</dbReference>
<keyword evidence="2" id="KW-0808">Transferase</keyword>
<evidence type="ECO:0000259" key="1">
    <source>
        <dbReference type="Pfam" id="PF00583"/>
    </source>
</evidence>
<dbReference type="RefSeq" id="WP_184391845.1">
    <property type="nucleotide sequence ID" value="NZ_JACHDB010000001.1"/>
</dbReference>
<dbReference type="GO" id="GO:0016747">
    <property type="term" value="F:acyltransferase activity, transferring groups other than amino-acyl groups"/>
    <property type="evidence" value="ECO:0007669"/>
    <property type="project" value="InterPro"/>
</dbReference>
<organism evidence="2 3">
    <name type="scientific">Nocardiopsis composta</name>
    <dbReference type="NCBI Taxonomy" id="157465"/>
    <lineage>
        <taxon>Bacteria</taxon>
        <taxon>Bacillati</taxon>
        <taxon>Actinomycetota</taxon>
        <taxon>Actinomycetes</taxon>
        <taxon>Streptosporangiales</taxon>
        <taxon>Nocardiopsidaceae</taxon>
        <taxon>Nocardiopsis</taxon>
    </lineage>
</organism>
<dbReference type="SUPFAM" id="SSF55729">
    <property type="entry name" value="Acyl-CoA N-acyltransferases (Nat)"/>
    <property type="match status" value="1"/>
</dbReference>
<evidence type="ECO:0000313" key="2">
    <source>
        <dbReference type="EMBL" id="MBB5432254.1"/>
    </source>
</evidence>
<evidence type="ECO:0000313" key="3">
    <source>
        <dbReference type="Proteomes" id="UP000572635"/>
    </source>
</evidence>
<dbReference type="InterPro" id="IPR016181">
    <property type="entry name" value="Acyl_CoA_acyltransferase"/>
</dbReference>
<keyword evidence="3" id="KW-1185">Reference proteome</keyword>
<dbReference type="InterPro" id="IPR000182">
    <property type="entry name" value="GNAT_dom"/>
</dbReference>
<comment type="caution">
    <text evidence="2">The sequence shown here is derived from an EMBL/GenBank/DDBJ whole genome shotgun (WGS) entry which is preliminary data.</text>
</comment>
<reference evidence="2 3" key="1">
    <citation type="submission" date="2020-08" db="EMBL/GenBank/DDBJ databases">
        <title>Sequencing the genomes of 1000 actinobacteria strains.</title>
        <authorList>
            <person name="Klenk H.-P."/>
        </authorList>
    </citation>
    <scope>NUCLEOTIDE SEQUENCE [LARGE SCALE GENOMIC DNA]</scope>
    <source>
        <strain evidence="2 3">DSM 44551</strain>
    </source>
</reference>
<dbReference type="Gene3D" id="3.40.630.30">
    <property type="match status" value="1"/>
</dbReference>
<name>A0A7W8QLL5_9ACTN</name>
<sequence length="190" mass="19370">MTAPRTAPGAAGPHRSGIELLRLDRPGPRTERARAEVGGLRPAPGQRRFVDPVAATLPKADAATGQVPFAVLSGGEAVGFGILDTSVPSGSGVVPGTAITDSPESAVLLRSFLIALERQGQGIGRTACTRLGPLAREVAPAAREILLTVNTANPAARRAYLAGGFTDTGRLYLGGDAGPQHVLAKPLPSS</sequence>
<dbReference type="AlphaFoldDB" id="A0A7W8QLL5"/>
<dbReference type="Pfam" id="PF00583">
    <property type="entry name" value="Acetyltransf_1"/>
    <property type="match status" value="1"/>
</dbReference>
<protein>
    <submittedName>
        <fullName evidence="2">GNAT superfamily N-acetyltransferase</fullName>
    </submittedName>
</protein>
<dbReference type="Proteomes" id="UP000572635">
    <property type="component" value="Unassembled WGS sequence"/>
</dbReference>